<reference evidence="9" key="1">
    <citation type="submission" date="2021-01" db="EMBL/GenBank/DDBJ databases">
        <authorList>
            <person name="Zahm M."/>
            <person name="Roques C."/>
            <person name="Cabau C."/>
            <person name="Klopp C."/>
            <person name="Donnadieu C."/>
            <person name="Jouanno E."/>
            <person name="Lampietro C."/>
            <person name="Louis A."/>
            <person name="Herpin A."/>
            <person name="Echchiki A."/>
            <person name="Berthelot C."/>
            <person name="Parey E."/>
            <person name="Roest-Crollius H."/>
            <person name="Braasch I."/>
            <person name="Postlethwait J."/>
            <person name="Bobe J."/>
            <person name="Montfort J."/>
            <person name="Bouchez O."/>
            <person name="Begum T."/>
            <person name="Mejri S."/>
            <person name="Adams A."/>
            <person name="Chen W.-J."/>
            <person name="Guiguen Y."/>
        </authorList>
    </citation>
    <scope>NUCLEOTIDE SEQUENCE</scope>
    <source>
        <tissue evidence="9">Blood</tissue>
    </source>
</reference>
<dbReference type="SMART" id="SM00409">
    <property type="entry name" value="IG"/>
    <property type="match status" value="3"/>
</dbReference>
<feature type="transmembrane region" description="Helical" evidence="7">
    <location>
        <begin position="38"/>
        <end position="56"/>
    </location>
</feature>
<dbReference type="PRINTS" id="PR01536">
    <property type="entry name" value="INTRLKN1R12F"/>
</dbReference>
<dbReference type="FunFam" id="2.60.40.10:FF:000188">
    <property type="entry name" value="Interleukin-1 receptor accessory protein-like 1"/>
    <property type="match status" value="1"/>
</dbReference>
<dbReference type="InterPro" id="IPR036179">
    <property type="entry name" value="Ig-like_dom_sf"/>
</dbReference>
<keyword evidence="7" id="KW-1133">Transmembrane helix</keyword>
<evidence type="ECO:0000256" key="7">
    <source>
        <dbReference type="SAM" id="Phobius"/>
    </source>
</evidence>
<evidence type="ECO:0000256" key="6">
    <source>
        <dbReference type="ARBA" id="ARBA00023319"/>
    </source>
</evidence>
<keyword evidence="7" id="KW-0812">Transmembrane</keyword>
<organism evidence="9 10">
    <name type="scientific">Albula goreensis</name>
    <dbReference type="NCBI Taxonomy" id="1534307"/>
    <lineage>
        <taxon>Eukaryota</taxon>
        <taxon>Metazoa</taxon>
        <taxon>Chordata</taxon>
        <taxon>Craniata</taxon>
        <taxon>Vertebrata</taxon>
        <taxon>Euteleostomi</taxon>
        <taxon>Actinopterygii</taxon>
        <taxon>Neopterygii</taxon>
        <taxon>Teleostei</taxon>
        <taxon>Albuliformes</taxon>
        <taxon>Albulidae</taxon>
        <taxon>Albula</taxon>
    </lineage>
</organism>
<evidence type="ECO:0000256" key="3">
    <source>
        <dbReference type="ARBA" id="ARBA00022737"/>
    </source>
</evidence>
<dbReference type="EMBL" id="JAERUA010000005">
    <property type="protein sequence ID" value="KAI1899297.1"/>
    <property type="molecule type" value="Genomic_DNA"/>
</dbReference>
<name>A0A8T3DV77_9TELE</name>
<keyword evidence="2" id="KW-0732">Signal</keyword>
<dbReference type="Pfam" id="PF07686">
    <property type="entry name" value="V-set"/>
    <property type="match status" value="1"/>
</dbReference>
<evidence type="ECO:0000256" key="2">
    <source>
        <dbReference type="ARBA" id="ARBA00022729"/>
    </source>
</evidence>
<accession>A0A8T3DV77</accession>
<evidence type="ECO:0000259" key="8">
    <source>
        <dbReference type="PROSITE" id="PS50835"/>
    </source>
</evidence>
<evidence type="ECO:0000256" key="5">
    <source>
        <dbReference type="ARBA" id="ARBA00023180"/>
    </source>
</evidence>
<dbReference type="InterPro" id="IPR013783">
    <property type="entry name" value="Ig-like_fold"/>
</dbReference>
<comment type="similarity">
    <text evidence="1">Belongs to the interleukin-1 receptor family.</text>
</comment>
<keyword evidence="6" id="KW-0393">Immunoglobulin domain</keyword>
<evidence type="ECO:0000256" key="4">
    <source>
        <dbReference type="ARBA" id="ARBA00023157"/>
    </source>
</evidence>
<dbReference type="OrthoDB" id="9881731at2759"/>
<feature type="domain" description="Ig-like" evidence="8">
    <location>
        <begin position="173"/>
        <end position="261"/>
    </location>
</feature>
<keyword evidence="10" id="KW-1185">Reference proteome</keyword>
<protein>
    <recommendedName>
        <fullName evidence="8">Ig-like domain-containing protein</fullName>
    </recommendedName>
</protein>
<proteinExistence type="inferred from homology"/>
<dbReference type="Proteomes" id="UP000829720">
    <property type="component" value="Unassembled WGS sequence"/>
</dbReference>
<dbReference type="InterPro" id="IPR013106">
    <property type="entry name" value="Ig_V-set"/>
</dbReference>
<gene>
    <name evidence="9" type="ORF">AGOR_G00060350</name>
</gene>
<dbReference type="AlphaFoldDB" id="A0A8T3DV77"/>
<dbReference type="InterPro" id="IPR015621">
    <property type="entry name" value="IL-1_rcpt_fam"/>
</dbReference>
<dbReference type="PANTHER" id="PTHR11890:SF3">
    <property type="entry name" value="INTERLEUKIN-1 RECEPTOR TYPE 2"/>
    <property type="match status" value="1"/>
</dbReference>
<feature type="transmembrane region" description="Helical" evidence="7">
    <location>
        <begin position="409"/>
        <end position="432"/>
    </location>
</feature>
<evidence type="ECO:0000313" key="9">
    <source>
        <dbReference type="EMBL" id="KAI1899297.1"/>
    </source>
</evidence>
<evidence type="ECO:0000313" key="10">
    <source>
        <dbReference type="Proteomes" id="UP000829720"/>
    </source>
</evidence>
<feature type="domain" description="Ig-like" evidence="8">
    <location>
        <begin position="294"/>
        <end position="403"/>
    </location>
</feature>
<keyword evidence="5" id="KW-0325">Glycoprotein</keyword>
<keyword evidence="7" id="KW-0472">Membrane</keyword>
<dbReference type="GO" id="GO:0004908">
    <property type="term" value="F:interleukin-1 receptor activity"/>
    <property type="evidence" value="ECO:0007669"/>
    <property type="project" value="InterPro"/>
</dbReference>
<comment type="caution">
    <text evidence="9">The sequence shown here is derived from an EMBL/GenBank/DDBJ whole genome shotgun (WGS) entry which is preliminary data.</text>
</comment>
<dbReference type="InterPro" id="IPR003599">
    <property type="entry name" value="Ig_sub"/>
</dbReference>
<dbReference type="Gene3D" id="2.60.40.10">
    <property type="entry name" value="Immunoglobulins"/>
    <property type="match status" value="3"/>
</dbReference>
<evidence type="ECO:0000256" key="1">
    <source>
        <dbReference type="ARBA" id="ARBA00009752"/>
    </source>
</evidence>
<keyword evidence="3" id="KW-0677">Repeat</keyword>
<dbReference type="PANTHER" id="PTHR11890">
    <property type="entry name" value="INTERLEUKIN-1 RECEPTOR FAMILY MEMBER"/>
    <property type="match status" value="1"/>
</dbReference>
<dbReference type="SUPFAM" id="SSF48726">
    <property type="entry name" value="Immunoglobulin"/>
    <property type="match status" value="3"/>
</dbReference>
<dbReference type="PROSITE" id="PS50835">
    <property type="entry name" value="IG_LIKE"/>
    <property type="match status" value="2"/>
</dbReference>
<dbReference type="InterPro" id="IPR007110">
    <property type="entry name" value="Ig-like_dom"/>
</dbReference>
<sequence length="452" mass="50801">MATYKCVTEVPYGHVHRQTAGVHLSFTVTNMMFRDENIFVAVSLLVVLSITMSDAYRKTQLPIRGGCYQLSPEVSECRLQGEAVVLRCVFLEAYLKSQGFFKFGNYTSQFLRGNDSSSGVPIPAEDRVKEEGHRLWFLPAKSTDSGTYSCTFRNATYCFATTISVQVYEPSQPHLDAISYPMFAYHGRKGKLYCAHVEEFNITGDLQWYKESTPIVFSVNRTRYRRETSTSLTIQDVRPEDEGFYTCHMQVQYNGTKYTVTRVIKLSVTGPDPRRIPSTVRPSQSSVAVTAHRPKIVGPVNGTFFQSSSGSTLMILCKVSTGKQSADSTEVTWFINGLSVEEAPPSVHASLGERRVTTENGVNYIELELTLLELHEEDIEVEIKCVAQNQGGREEVMAEVKLEGSIFKWLLVASVGTVCFVTMASVFLYQLLKPKRKRDYILARQNSTFSNI</sequence>
<keyword evidence="4" id="KW-1015">Disulfide bond</keyword>
<dbReference type="InterPro" id="IPR004074">
    <property type="entry name" value="IL-1_rcpt_I/II-typ"/>
</dbReference>